<sequence>MMDTHVHAGNFFALVYLLALRRKKKKEKKKSPSIVVLYIHTLDIRRVSFSLLFSSSLGCGFWDVVCSFHVSTASFLFSAFCNQFSLFALLCFALLCFALLCFALYQTTSITTTTPFWRDSIFAFLVVYFCVRLSERVSEQLADMKITRLA</sequence>
<feature type="transmembrane region" description="Helical" evidence="1">
    <location>
        <begin position="6"/>
        <end position="22"/>
    </location>
</feature>
<dbReference type="EMBL" id="JBBPDW010000003">
    <property type="protein sequence ID" value="KAK7554421.1"/>
    <property type="molecule type" value="Genomic_DNA"/>
</dbReference>
<proteinExistence type="predicted"/>
<accession>A0ABR1MPH7</accession>
<feature type="transmembrane region" description="Helical" evidence="1">
    <location>
        <begin position="60"/>
        <end position="79"/>
    </location>
</feature>
<keyword evidence="1" id="KW-0472">Membrane</keyword>
<evidence type="ECO:0000313" key="3">
    <source>
        <dbReference type="Proteomes" id="UP001365128"/>
    </source>
</evidence>
<comment type="caution">
    <text evidence="2">The sequence shown here is derived from an EMBL/GenBank/DDBJ whole genome shotgun (WGS) entry which is preliminary data.</text>
</comment>
<organism evidence="2 3">
    <name type="scientific">Phyllosticta citricarpa</name>
    <dbReference type="NCBI Taxonomy" id="55181"/>
    <lineage>
        <taxon>Eukaryota</taxon>
        <taxon>Fungi</taxon>
        <taxon>Dikarya</taxon>
        <taxon>Ascomycota</taxon>
        <taxon>Pezizomycotina</taxon>
        <taxon>Dothideomycetes</taxon>
        <taxon>Dothideomycetes incertae sedis</taxon>
        <taxon>Botryosphaeriales</taxon>
        <taxon>Phyllostictaceae</taxon>
        <taxon>Phyllosticta</taxon>
    </lineage>
</organism>
<keyword evidence="1" id="KW-1133">Transmembrane helix</keyword>
<name>A0ABR1MPH7_9PEZI</name>
<protein>
    <submittedName>
        <fullName evidence="2">Uncharacterized protein</fullName>
    </submittedName>
</protein>
<reference evidence="2 3" key="1">
    <citation type="submission" date="2024-04" db="EMBL/GenBank/DDBJ databases">
        <title>Phyllosticta paracitricarpa is synonymous to the EU quarantine fungus P. citricarpa based on phylogenomic analyses.</title>
        <authorList>
            <consortium name="Lawrence Berkeley National Laboratory"/>
            <person name="Van Ingen-Buijs V.A."/>
            <person name="Van Westerhoven A.C."/>
            <person name="Haridas S."/>
            <person name="Skiadas P."/>
            <person name="Martin F."/>
            <person name="Groenewald J.Z."/>
            <person name="Crous P.W."/>
            <person name="Seidl M.F."/>
        </authorList>
    </citation>
    <scope>NUCLEOTIDE SEQUENCE [LARGE SCALE GENOMIC DNA]</scope>
    <source>
        <strain evidence="2 3">CBS 122670</strain>
    </source>
</reference>
<evidence type="ECO:0000256" key="1">
    <source>
        <dbReference type="SAM" id="Phobius"/>
    </source>
</evidence>
<gene>
    <name evidence="2" type="ORF">IWX46DRAFT_588557</name>
</gene>
<feature type="transmembrane region" description="Helical" evidence="1">
    <location>
        <begin position="86"/>
        <end position="105"/>
    </location>
</feature>
<dbReference type="Proteomes" id="UP001365128">
    <property type="component" value="Unassembled WGS sequence"/>
</dbReference>
<keyword evidence="1" id="KW-0812">Transmembrane</keyword>
<keyword evidence="3" id="KW-1185">Reference proteome</keyword>
<evidence type="ECO:0000313" key="2">
    <source>
        <dbReference type="EMBL" id="KAK7554421.1"/>
    </source>
</evidence>